<protein>
    <submittedName>
        <fullName evidence="2">Uncharacterized protein</fullName>
    </submittedName>
</protein>
<dbReference type="Proteomes" id="UP000664545">
    <property type="component" value="Unassembled WGS sequence"/>
</dbReference>
<evidence type="ECO:0000256" key="1">
    <source>
        <dbReference type="SAM" id="Phobius"/>
    </source>
</evidence>
<organism evidence="2 3">
    <name type="scientific">Clostridium aminobutyricum</name>
    <dbReference type="NCBI Taxonomy" id="33953"/>
    <lineage>
        <taxon>Bacteria</taxon>
        <taxon>Bacillati</taxon>
        <taxon>Bacillota</taxon>
        <taxon>Clostridia</taxon>
        <taxon>Eubacteriales</taxon>
        <taxon>Clostridiaceae</taxon>
        <taxon>Clostridium</taxon>
    </lineage>
</organism>
<dbReference type="AlphaFoldDB" id="A0A939D765"/>
<proteinExistence type="predicted"/>
<gene>
    <name evidence="2" type="ORF">JYB65_01270</name>
</gene>
<sequence length="135" mass="15612">MKKRQNIFLCFIFIITIINLILIININKQHDYYIGKIESMEKKDSITTVEVSPVQSNRSFASEIKAAHKIEFADDIGISGLSERNEKRKELYLGQLGETIDNLKVGDSIMFKVKHYDKNDYRLDIDELAVDLTLE</sequence>
<evidence type="ECO:0000313" key="3">
    <source>
        <dbReference type="Proteomes" id="UP000664545"/>
    </source>
</evidence>
<evidence type="ECO:0000313" key="2">
    <source>
        <dbReference type="EMBL" id="MBN7771993.1"/>
    </source>
</evidence>
<keyword evidence="1" id="KW-0812">Transmembrane</keyword>
<keyword evidence="1" id="KW-0472">Membrane</keyword>
<dbReference type="EMBL" id="JAFJZZ010000001">
    <property type="protein sequence ID" value="MBN7771993.1"/>
    <property type="molecule type" value="Genomic_DNA"/>
</dbReference>
<accession>A0A939D765</accession>
<name>A0A939D765_CLOAM</name>
<feature type="transmembrane region" description="Helical" evidence="1">
    <location>
        <begin position="7"/>
        <end position="26"/>
    </location>
</feature>
<reference evidence="2" key="1">
    <citation type="submission" date="2021-02" db="EMBL/GenBank/DDBJ databases">
        <title>Abyssanaerobacter marinus gen.nov., sp., nov, anaerobic bacterium isolated from the Onnuri vent field of Indian Ocean and suggestion of Mogibacteriaceae fam. nov., and proposal of reclassification of ambiguous this family's genus member.</title>
        <authorList>
            <person name="Kim Y.J."/>
            <person name="Yang J.-A."/>
        </authorList>
    </citation>
    <scope>NUCLEOTIDE SEQUENCE</scope>
    <source>
        <strain evidence="2">DSM 2634</strain>
    </source>
</reference>
<dbReference type="RefSeq" id="WP_206580772.1">
    <property type="nucleotide sequence ID" value="NZ_JAFJZZ010000001.1"/>
</dbReference>
<comment type="caution">
    <text evidence="2">The sequence shown here is derived from an EMBL/GenBank/DDBJ whole genome shotgun (WGS) entry which is preliminary data.</text>
</comment>
<keyword evidence="3" id="KW-1185">Reference proteome</keyword>
<keyword evidence="1" id="KW-1133">Transmembrane helix</keyword>